<organism evidence="2 3">
    <name type="scientific">Caldibacillus debilis GB1</name>
    <dbReference type="NCBI Taxonomy" id="1339248"/>
    <lineage>
        <taxon>Bacteria</taxon>
        <taxon>Bacillati</taxon>
        <taxon>Bacillota</taxon>
        <taxon>Bacilli</taxon>
        <taxon>Bacillales</taxon>
        <taxon>Bacillaceae</taxon>
        <taxon>Caldibacillus</taxon>
    </lineage>
</organism>
<evidence type="ECO:0000256" key="1">
    <source>
        <dbReference type="SAM" id="Coils"/>
    </source>
</evidence>
<proteinExistence type="predicted"/>
<sequence>MRTMHVSWKATESKPKSSFSYNVEIPKEEREKLDPLWQDVYLGFEENRDLTATLFKLKDGDLLLMYDTKTGEVISATPWKKDINQELALEILRTKGEKAQTTQKAAKATDLKERERLKEEIENLNAHLAELFEELTKTLH</sequence>
<feature type="coiled-coil region" evidence="1">
    <location>
        <begin position="107"/>
        <end position="138"/>
    </location>
</feature>
<keyword evidence="1" id="KW-0175">Coiled coil</keyword>
<keyword evidence="3" id="KW-1185">Reference proteome</keyword>
<dbReference type="AlphaFoldDB" id="A0A420VE41"/>
<evidence type="ECO:0000313" key="3">
    <source>
        <dbReference type="Proteomes" id="UP000286235"/>
    </source>
</evidence>
<protein>
    <submittedName>
        <fullName evidence="2">Uncharacterized protein</fullName>
    </submittedName>
</protein>
<dbReference type="Proteomes" id="UP000286235">
    <property type="component" value="Unassembled WGS sequence"/>
</dbReference>
<comment type="caution">
    <text evidence="2">The sequence shown here is derived from an EMBL/GenBank/DDBJ whole genome shotgun (WGS) entry which is preliminary data.</text>
</comment>
<accession>A0A420VE41</accession>
<name>A0A420VE41_9BACI</name>
<reference evidence="2 3" key="1">
    <citation type="submission" date="2013-12" db="EMBL/GenBank/DDBJ databases">
        <title>Genome and proteome characterization of Caldibacillus debilis GB1 derived from a cellulolytic aero-tolerant co-culture.</title>
        <authorList>
            <person name="Wushke S.T."/>
            <person name="Zhang X."/>
            <person name="Fristensky B."/>
            <person name="Wilkins J.A."/>
            <person name="Levin D.B."/>
            <person name="Sparling R."/>
        </authorList>
    </citation>
    <scope>NUCLEOTIDE SEQUENCE [LARGE SCALE GENOMIC DNA]</scope>
    <source>
        <strain evidence="2 3">GB1</strain>
    </source>
</reference>
<gene>
    <name evidence="2" type="ORF">Cdeb_01374</name>
</gene>
<dbReference type="EMBL" id="AZRV01000035">
    <property type="protein sequence ID" value="RKO61879.1"/>
    <property type="molecule type" value="Genomic_DNA"/>
</dbReference>
<evidence type="ECO:0000313" key="2">
    <source>
        <dbReference type="EMBL" id="RKO61879.1"/>
    </source>
</evidence>